<comment type="caution">
    <text evidence="1">The sequence shown here is derived from an EMBL/GenBank/DDBJ whole genome shotgun (WGS) entry which is preliminary data.</text>
</comment>
<sequence length="114" mass="13405">MNMGRKVYSAKFKTECVLEVLAGEEQLGAIAGKHNLHPNMLRNWKKEFLEKAPQLFDEGRHKRESAAKEHERNEERDELLKTVGQLTIERDWLKKKSIEVFGSDYEKKFSKKPF</sequence>
<evidence type="ECO:0000313" key="1">
    <source>
        <dbReference type="EMBL" id="MPM79732.1"/>
    </source>
</evidence>
<dbReference type="GO" id="GO:0004803">
    <property type="term" value="F:transposase activity"/>
    <property type="evidence" value="ECO:0007669"/>
    <property type="project" value="InterPro"/>
</dbReference>
<proteinExistence type="predicted"/>
<dbReference type="EMBL" id="VSSQ01029557">
    <property type="protein sequence ID" value="MPM79732.1"/>
    <property type="molecule type" value="Genomic_DNA"/>
</dbReference>
<accession>A0A645CSR4</accession>
<dbReference type="GO" id="GO:0003677">
    <property type="term" value="F:DNA binding"/>
    <property type="evidence" value="ECO:0007669"/>
    <property type="project" value="InterPro"/>
</dbReference>
<dbReference type="SUPFAM" id="SSF46689">
    <property type="entry name" value="Homeodomain-like"/>
    <property type="match status" value="1"/>
</dbReference>
<dbReference type="Pfam" id="PF01527">
    <property type="entry name" value="HTH_Tnp_1"/>
    <property type="match status" value="1"/>
</dbReference>
<gene>
    <name evidence="1" type="ORF">SDC9_126772</name>
</gene>
<organism evidence="1">
    <name type="scientific">bioreactor metagenome</name>
    <dbReference type="NCBI Taxonomy" id="1076179"/>
    <lineage>
        <taxon>unclassified sequences</taxon>
        <taxon>metagenomes</taxon>
        <taxon>ecological metagenomes</taxon>
    </lineage>
</organism>
<dbReference type="AlphaFoldDB" id="A0A645CSR4"/>
<dbReference type="InterPro" id="IPR009057">
    <property type="entry name" value="Homeodomain-like_sf"/>
</dbReference>
<protein>
    <recommendedName>
        <fullName evidence="2">Transposase</fullName>
    </recommendedName>
</protein>
<evidence type="ECO:0008006" key="2">
    <source>
        <dbReference type="Google" id="ProtNLM"/>
    </source>
</evidence>
<dbReference type="InterPro" id="IPR002514">
    <property type="entry name" value="Transposase_8"/>
</dbReference>
<dbReference type="GO" id="GO:0006313">
    <property type="term" value="P:DNA transposition"/>
    <property type="evidence" value="ECO:0007669"/>
    <property type="project" value="InterPro"/>
</dbReference>
<name>A0A645CSR4_9ZZZZ</name>
<reference evidence="1" key="1">
    <citation type="submission" date="2019-08" db="EMBL/GenBank/DDBJ databases">
        <authorList>
            <person name="Kucharzyk K."/>
            <person name="Murdoch R.W."/>
            <person name="Higgins S."/>
            <person name="Loffler F."/>
        </authorList>
    </citation>
    <scope>NUCLEOTIDE SEQUENCE</scope>
</reference>